<evidence type="ECO:0000313" key="1">
    <source>
        <dbReference type="EMBL" id="MEQ2507376.1"/>
    </source>
</evidence>
<dbReference type="RefSeq" id="WP_349225655.1">
    <property type="nucleotide sequence ID" value="NZ_JBBNFG020000004.1"/>
</dbReference>
<keyword evidence="2" id="KW-1185">Reference proteome</keyword>
<evidence type="ECO:0000313" key="2">
    <source>
        <dbReference type="Proteomes" id="UP001465717"/>
    </source>
</evidence>
<protein>
    <submittedName>
        <fullName evidence="1">Uncharacterized protein</fullName>
    </submittedName>
</protein>
<proteinExistence type="predicted"/>
<sequence>MEKYNIGQEILKEVKAKYPSVTAFAKDLCKSSSATYEIFGKTSLDTDLLLKISQLLERDFFREFSEKCLNGEVAVENKDMTENHINCLLPEDELHVFTYDKHEMVLEEYFLLPRKKPLVAFCGWKNRGEEACVKQTCVIGENIFGKGMVRSLRVDSNNLADLEAQIPILTSIPQKAFVILYRGRGLDNGYDYVILLTEKLLAASGKHVVLICSNRNWVSITNDKAVYSSNVEPTFDTWKERIFACVLDNCENDFVYNRELYNAIKGCGYIDAIRNCFGSHMEDIDEEKVKQLIAEAKEKLSTFKDTIIKEDEGRERHLISSLVVRPEDMEKFKRHRAKEAVSIWIDVFKDTGTIYNFQGSFESMILGDDFV</sequence>
<accession>A0ABV1FW68</accession>
<organism evidence="1 2">
    <name type="scientific">Segatella sinensis</name>
    <dbReference type="NCBI Taxonomy" id="3085167"/>
    <lineage>
        <taxon>Bacteria</taxon>
        <taxon>Pseudomonadati</taxon>
        <taxon>Bacteroidota</taxon>
        <taxon>Bacteroidia</taxon>
        <taxon>Bacteroidales</taxon>
        <taxon>Prevotellaceae</taxon>
        <taxon>Segatella</taxon>
    </lineage>
</organism>
<gene>
    <name evidence="1" type="ORF">AAAT87_03650</name>
</gene>
<dbReference type="EMBL" id="JBBNGE010000008">
    <property type="protein sequence ID" value="MEQ2507376.1"/>
    <property type="molecule type" value="Genomic_DNA"/>
</dbReference>
<comment type="caution">
    <text evidence="1">The sequence shown here is derived from an EMBL/GenBank/DDBJ whole genome shotgun (WGS) entry which is preliminary data.</text>
</comment>
<reference evidence="1 2" key="1">
    <citation type="submission" date="2024-04" db="EMBL/GenBank/DDBJ databases">
        <title>Human intestinal bacterial collection.</title>
        <authorList>
            <person name="Pauvert C."/>
            <person name="Hitch T.C.A."/>
            <person name="Clavel T."/>
        </authorList>
    </citation>
    <scope>NUCLEOTIDE SEQUENCE [LARGE SCALE GENOMIC DNA]</scope>
    <source>
        <strain evidence="1 2">CLA-AA-H174</strain>
    </source>
</reference>
<dbReference type="Proteomes" id="UP001465717">
    <property type="component" value="Unassembled WGS sequence"/>
</dbReference>
<name>A0ABV1FW68_9BACT</name>